<evidence type="ECO:0000313" key="10">
    <source>
        <dbReference type="EMBL" id="GMT22681.1"/>
    </source>
</evidence>
<dbReference type="InterPro" id="IPR014756">
    <property type="entry name" value="Ig_E-set"/>
</dbReference>
<accession>A0AAV5VSP5</accession>
<evidence type="ECO:0000259" key="9">
    <source>
        <dbReference type="Pfam" id="PF00125"/>
    </source>
</evidence>
<dbReference type="GO" id="GO:0046982">
    <property type="term" value="F:protein heterodimerization activity"/>
    <property type="evidence" value="ECO:0007669"/>
    <property type="project" value="InterPro"/>
</dbReference>
<dbReference type="InterPro" id="IPR009072">
    <property type="entry name" value="Histone-fold"/>
</dbReference>
<dbReference type="SMART" id="SM00557">
    <property type="entry name" value="IG_FLMN"/>
    <property type="match status" value="1"/>
</dbReference>
<evidence type="ECO:0000256" key="3">
    <source>
        <dbReference type="ARBA" id="ARBA00010343"/>
    </source>
</evidence>
<dbReference type="EMBL" id="BTSY01000004">
    <property type="protein sequence ID" value="GMT22681.1"/>
    <property type="molecule type" value="Genomic_DNA"/>
</dbReference>
<dbReference type="InterPro" id="IPR007125">
    <property type="entry name" value="H2A/H2B/H3"/>
</dbReference>
<reference evidence="10" key="1">
    <citation type="submission" date="2023-10" db="EMBL/GenBank/DDBJ databases">
        <title>Genome assembly of Pristionchus species.</title>
        <authorList>
            <person name="Yoshida K."/>
            <person name="Sommer R.J."/>
        </authorList>
    </citation>
    <scope>NUCLEOTIDE SEQUENCE</scope>
    <source>
        <strain evidence="10">RS5133</strain>
    </source>
</reference>
<dbReference type="Proteomes" id="UP001432322">
    <property type="component" value="Unassembled WGS sequence"/>
</dbReference>
<keyword evidence="11" id="KW-1185">Reference proteome</keyword>
<dbReference type="GO" id="GO:0030527">
    <property type="term" value="F:structural constituent of chromatin"/>
    <property type="evidence" value="ECO:0007669"/>
    <property type="project" value="InterPro"/>
</dbReference>
<dbReference type="FunFam" id="2.60.40.10:FF:000096">
    <property type="entry name" value="filamin-C isoform X2"/>
    <property type="match status" value="1"/>
</dbReference>
<dbReference type="GO" id="GO:0005634">
    <property type="term" value="C:nucleus"/>
    <property type="evidence" value="ECO:0007669"/>
    <property type="project" value="UniProtKB-SubCell"/>
</dbReference>
<feature type="non-terminal residue" evidence="10">
    <location>
        <position position="1"/>
    </location>
</feature>
<dbReference type="GO" id="GO:0000786">
    <property type="term" value="C:nucleosome"/>
    <property type="evidence" value="ECO:0007669"/>
    <property type="project" value="UniProtKB-KW"/>
</dbReference>
<gene>
    <name evidence="10" type="ORF">PFISCL1PPCAC_13978</name>
</gene>
<evidence type="ECO:0000256" key="5">
    <source>
        <dbReference type="ARBA" id="ARBA00023125"/>
    </source>
</evidence>
<dbReference type="SMART" id="SM00428">
    <property type="entry name" value="H3"/>
    <property type="match status" value="1"/>
</dbReference>
<dbReference type="Pfam" id="PF00630">
    <property type="entry name" value="Filamin"/>
    <property type="match status" value="1"/>
</dbReference>
<evidence type="ECO:0000256" key="6">
    <source>
        <dbReference type="ARBA" id="ARBA00023242"/>
    </source>
</evidence>
<dbReference type="InterPro" id="IPR017868">
    <property type="entry name" value="Filamin/ABP280_repeat-like"/>
</dbReference>
<feature type="repeat" description="Filamin" evidence="8">
    <location>
        <begin position="153"/>
        <end position="247"/>
    </location>
</feature>
<comment type="caution">
    <text evidence="10">The sequence shown here is derived from an EMBL/GenBank/DDBJ whole genome shotgun (WGS) entry which is preliminary data.</text>
</comment>
<evidence type="ECO:0000256" key="4">
    <source>
        <dbReference type="ARBA" id="ARBA00022454"/>
    </source>
</evidence>
<dbReference type="SUPFAM" id="SSF81296">
    <property type="entry name" value="E set domains"/>
    <property type="match status" value="1"/>
</dbReference>
<evidence type="ECO:0000256" key="1">
    <source>
        <dbReference type="ARBA" id="ARBA00004123"/>
    </source>
</evidence>
<dbReference type="AlphaFoldDB" id="A0AAV5VSP5"/>
<sequence>ARSKAAMMRKTITTTAAAIHRSLASNAARQAAPSTGGVIKPHRYRSGTVALREIRRFQMTTDPLIPKAAFSKLVREITQDGMTDIRWAAAALAALQEAAEAHVVEVLKKAGKLAIHSKRVTIKPDDILLAASEMHGGDGVVKVDALAKASTVPYKGSANNVTVSGAGLQKFVPGRPAKFVVDTTHAGSSLISVTIGTAKGPCDELSIKHEGDGRYSVTYVVKERAKGTAAIKYGDAEIHGSPFSLDYY</sequence>
<keyword evidence="7" id="KW-0544">Nucleosome core</keyword>
<keyword evidence="6" id="KW-0539">Nucleus</keyword>
<dbReference type="FunFam" id="1.10.20.10:FF:000085">
    <property type="entry name" value="Histone H3.2"/>
    <property type="match status" value="1"/>
</dbReference>
<keyword evidence="5" id="KW-0238">DNA-binding</keyword>
<dbReference type="PRINTS" id="PR00622">
    <property type="entry name" value="HISTONEH3"/>
</dbReference>
<dbReference type="Gene3D" id="1.10.20.10">
    <property type="entry name" value="Histone, subunit A"/>
    <property type="match status" value="1"/>
</dbReference>
<dbReference type="PANTHER" id="PTHR11426">
    <property type="entry name" value="HISTONE H3"/>
    <property type="match status" value="1"/>
</dbReference>
<name>A0AAV5VSP5_9BILA</name>
<evidence type="ECO:0000256" key="7">
    <source>
        <dbReference type="ARBA" id="ARBA00023269"/>
    </source>
</evidence>
<organism evidence="10 11">
    <name type="scientific">Pristionchus fissidentatus</name>
    <dbReference type="NCBI Taxonomy" id="1538716"/>
    <lineage>
        <taxon>Eukaryota</taxon>
        <taxon>Metazoa</taxon>
        <taxon>Ecdysozoa</taxon>
        <taxon>Nematoda</taxon>
        <taxon>Chromadorea</taxon>
        <taxon>Rhabditida</taxon>
        <taxon>Rhabditina</taxon>
        <taxon>Diplogasteromorpha</taxon>
        <taxon>Diplogasteroidea</taxon>
        <taxon>Neodiplogasteridae</taxon>
        <taxon>Pristionchus</taxon>
    </lineage>
</organism>
<dbReference type="SUPFAM" id="SSF47113">
    <property type="entry name" value="Histone-fold"/>
    <property type="match status" value="1"/>
</dbReference>
<dbReference type="GO" id="GO:0003677">
    <property type="term" value="F:DNA binding"/>
    <property type="evidence" value="ECO:0007669"/>
    <property type="project" value="UniProtKB-KW"/>
</dbReference>
<feature type="domain" description="Core Histone H2A/H2B/H3" evidence="9">
    <location>
        <begin position="47"/>
        <end position="131"/>
    </location>
</feature>
<evidence type="ECO:0000256" key="2">
    <source>
        <dbReference type="ARBA" id="ARBA00004286"/>
    </source>
</evidence>
<dbReference type="InterPro" id="IPR001298">
    <property type="entry name" value="Filamin/ABP280_rpt"/>
</dbReference>
<dbReference type="InterPro" id="IPR000164">
    <property type="entry name" value="Histone_H3/CENP-A"/>
</dbReference>
<keyword evidence="4" id="KW-0158">Chromosome</keyword>
<evidence type="ECO:0000256" key="8">
    <source>
        <dbReference type="PROSITE-ProRule" id="PRU00087"/>
    </source>
</evidence>
<comment type="subcellular location">
    <subcellularLocation>
        <location evidence="2">Chromosome</location>
    </subcellularLocation>
    <subcellularLocation>
        <location evidence="1">Nucleus</location>
    </subcellularLocation>
</comment>
<evidence type="ECO:0000313" key="11">
    <source>
        <dbReference type="Proteomes" id="UP001432322"/>
    </source>
</evidence>
<dbReference type="Gene3D" id="2.60.40.10">
    <property type="entry name" value="Immunoglobulins"/>
    <property type="match status" value="1"/>
</dbReference>
<proteinExistence type="inferred from homology"/>
<dbReference type="PROSITE" id="PS50194">
    <property type="entry name" value="FILAMIN_REPEAT"/>
    <property type="match status" value="1"/>
</dbReference>
<protein>
    <recommendedName>
        <fullName evidence="9">Core Histone H2A/H2B/H3 domain-containing protein</fullName>
    </recommendedName>
</protein>
<dbReference type="Pfam" id="PF00125">
    <property type="entry name" value="Histone"/>
    <property type="match status" value="1"/>
</dbReference>
<dbReference type="InterPro" id="IPR013783">
    <property type="entry name" value="Ig-like_fold"/>
</dbReference>
<comment type="similarity">
    <text evidence="3">Belongs to the histone H3 family.</text>
</comment>